<evidence type="ECO:0000259" key="2">
    <source>
        <dbReference type="Pfam" id="PF18043"/>
    </source>
</evidence>
<dbReference type="Pfam" id="PF18043">
    <property type="entry name" value="T4_Rnl2_C"/>
    <property type="match status" value="1"/>
</dbReference>
<dbReference type="RefSeq" id="WP_160334789.1">
    <property type="nucleotide sequence ID" value="NZ_WSRP01000009.1"/>
</dbReference>
<sequence>MSIFKHWPHMDNLYQIDKQALKDHANDVVYITEKCDGCNLCLGKEPNQDWRIFSRNGEDWSQNRDVKTAMERLKLMLNSIDVAVSKQYPYINGYALYGELVNSQKLHRLWYGDKKPQILLFGFAIRTEIGWRFKNFQDLINVAIQLNFTAHPTDMTRFVVPILNKKRLKDINFEQLSQNSVLTENGICEGVVLHNISSDLSFKLKFAGFEEKAKSKPTAEELELKRTIKGANSLFVNYFTEQRVYSVLSKMNATDAKEIPKIVKALTVDATEDFMKDHPEFVGHEELKKILNVGAKGFLLVKKVLSQQNE</sequence>
<dbReference type="AlphaFoldDB" id="A0A6L6YG81"/>
<dbReference type="Pfam" id="PF09414">
    <property type="entry name" value="RNA_ligase"/>
    <property type="match status" value="1"/>
</dbReference>
<proteinExistence type="predicted"/>
<reference evidence="3 4" key="1">
    <citation type="submission" date="2019-12" db="EMBL/GenBank/DDBJ databases">
        <title>Microbes associate with the intestines of laboratory mice.</title>
        <authorList>
            <person name="Navarre W."/>
            <person name="Wong E."/>
        </authorList>
    </citation>
    <scope>NUCLEOTIDE SEQUENCE [LARGE SCALE GENOMIC DNA]</scope>
    <source>
        <strain evidence="3 4">NM82_D38</strain>
    </source>
</reference>
<evidence type="ECO:0008006" key="5">
    <source>
        <dbReference type="Google" id="ProtNLM"/>
    </source>
</evidence>
<dbReference type="Proteomes" id="UP000472580">
    <property type="component" value="Unassembled WGS sequence"/>
</dbReference>
<dbReference type="Gene3D" id="3.30.470.30">
    <property type="entry name" value="DNA ligase/mRNA capping enzyme"/>
    <property type="match status" value="1"/>
</dbReference>
<protein>
    <recommendedName>
        <fullName evidence="5">RNA ligase domain-containing protein</fullName>
    </recommendedName>
</protein>
<dbReference type="OrthoDB" id="1060685at2"/>
<dbReference type="InterPro" id="IPR021122">
    <property type="entry name" value="RNA_ligase_dom_REL/Rnl2"/>
</dbReference>
<organism evidence="3 4">
    <name type="scientific">Parasutterella muris</name>
    <dbReference type="NCBI Taxonomy" id="2565572"/>
    <lineage>
        <taxon>Bacteria</taxon>
        <taxon>Pseudomonadati</taxon>
        <taxon>Pseudomonadota</taxon>
        <taxon>Betaproteobacteria</taxon>
        <taxon>Burkholderiales</taxon>
        <taxon>Sutterellaceae</taxon>
        <taxon>Parasutterella</taxon>
    </lineage>
</organism>
<dbReference type="Gene3D" id="1.10.10.1810">
    <property type="entry name" value="RNA ligase"/>
    <property type="match status" value="1"/>
</dbReference>
<dbReference type="InterPro" id="IPR040609">
    <property type="entry name" value="Rnl2_C"/>
</dbReference>
<dbReference type="SUPFAM" id="SSF56091">
    <property type="entry name" value="DNA ligase/mRNA capping enzyme, catalytic domain"/>
    <property type="match status" value="1"/>
</dbReference>
<feature type="domain" description="RNA ligase" evidence="1">
    <location>
        <begin position="28"/>
        <end position="204"/>
    </location>
</feature>
<evidence type="ECO:0000259" key="1">
    <source>
        <dbReference type="Pfam" id="PF09414"/>
    </source>
</evidence>
<name>A0A6L6YG81_9BURK</name>
<dbReference type="InterPro" id="IPR041948">
    <property type="entry name" value="Rnl1/2_C_sf"/>
</dbReference>
<accession>A0A6L6YG81</accession>
<feature type="domain" description="RNA ligase 2 C-terminal" evidence="2">
    <location>
        <begin position="235"/>
        <end position="284"/>
    </location>
</feature>
<evidence type="ECO:0000313" key="3">
    <source>
        <dbReference type="EMBL" id="MVX56354.1"/>
    </source>
</evidence>
<comment type="caution">
    <text evidence="3">The sequence shown here is derived from an EMBL/GenBank/DDBJ whole genome shotgun (WGS) entry which is preliminary data.</text>
</comment>
<gene>
    <name evidence="3" type="ORF">E5987_03920</name>
</gene>
<dbReference type="EMBL" id="WSRP01000009">
    <property type="protein sequence ID" value="MVX56354.1"/>
    <property type="molecule type" value="Genomic_DNA"/>
</dbReference>
<evidence type="ECO:0000313" key="4">
    <source>
        <dbReference type="Proteomes" id="UP000472580"/>
    </source>
</evidence>
<keyword evidence="4" id="KW-1185">Reference proteome</keyword>